<dbReference type="Gene3D" id="3.10.450.530">
    <property type="entry name" value="Ribonuclease toxin, BrnT, of type II toxin-antitoxin system"/>
    <property type="match status" value="1"/>
</dbReference>
<reference evidence="2" key="1">
    <citation type="submission" date="2018-04" db="EMBL/GenBank/DDBJ databases">
        <authorList>
            <person name="Cornet L."/>
        </authorList>
    </citation>
    <scope>NUCLEOTIDE SEQUENCE [LARGE SCALE GENOMIC DNA]</scope>
</reference>
<proteinExistence type="predicted"/>
<dbReference type="InterPro" id="IPR038573">
    <property type="entry name" value="BrnT_sf"/>
</dbReference>
<dbReference type="AlphaFoldDB" id="A0A2W4WDQ7"/>
<sequence>MEFEWHPDKAASNFQKHGVAFQEAATVFGDALSLTFPDLDHSVGEERCITIGIPQLAQLLVVSHTDQGDRIRILSARRATRQEQRFYEEDS</sequence>
<comment type="caution">
    <text evidence="1">The sequence shown here is derived from an EMBL/GenBank/DDBJ whole genome shotgun (WGS) entry which is preliminary data.</text>
</comment>
<protein>
    <recommendedName>
        <fullName evidence="3">BrnT family toxin</fullName>
    </recommendedName>
</protein>
<name>A0A2W4WDQ7_9CYAN</name>
<dbReference type="Pfam" id="PF04365">
    <property type="entry name" value="BrnT_toxin"/>
    <property type="match status" value="1"/>
</dbReference>
<evidence type="ECO:0000313" key="2">
    <source>
        <dbReference type="Proteomes" id="UP000249081"/>
    </source>
</evidence>
<accession>A0A2W4WDQ7</accession>
<organism evidence="1 2">
    <name type="scientific">Shackletoniella antarctica</name>
    <dbReference type="NCBI Taxonomy" id="268115"/>
    <lineage>
        <taxon>Bacteria</taxon>
        <taxon>Bacillati</taxon>
        <taxon>Cyanobacteriota</taxon>
        <taxon>Cyanophyceae</taxon>
        <taxon>Oculatellales</taxon>
        <taxon>Oculatellaceae</taxon>
        <taxon>Shackletoniella</taxon>
    </lineage>
</organism>
<evidence type="ECO:0008006" key="3">
    <source>
        <dbReference type="Google" id="ProtNLM"/>
    </source>
</evidence>
<dbReference type="Proteomes" id="UP000249081">
    <property type="component" value="Unassembled WGS sequence"/>
</dbReference>
<evidence type="ECO:0000313" key="1">
    <source>
        <dbReference type="EMBL" id="PZO43204.1"/>
    </source>
</evidence>
<dbReference type="InterPro" id="IPR007460">
    <property type="entry name" value="BrnT_toxin"/>
</dbReference>
<reference evidence="1 2" key="2">
    <citation type="submission" date="2018-06" db="EMBL/GenBank/DDBJ databases">
        <title>Metagenomic assembly of (sub)arctic Cyanobacteria and their associated microbiome from non-axenic cultures.</title>
        <authorList>
            <person name="Baurain D."/>
        </authorList>
    </citation>
    <scope>NUCLEOTIDE SEQUENCE [LARGE SCALE GENOMIC DNA]</scope>
    <source>
        <strain evidence="1">ULC041bin1</strain>
    </source>
</reference>
<gene>
    <name evidence="1" type="ORF">DCF17_06070</name>
</gene>
<dbReference type="EMBL" id="QBMN01000029">
    <property type="protein sequence ID" value="PZO43204.1"/>
    <property type="molecule type" value="Genomic_DNA"/>
</dbReference>